<evidence type="ECO:0000256" key="1">
    <source>
        <dbReference type="SAM" id="Coils"/>
    </source>
</evidence>
<keyword evidence="4" id="KW-1185">Reference proteome</keyword>
<organism evidence="3 4">
    <name type="scientific">Cirrhinus molitorella</name>
    <name type="common">mud carp</name>
    <dbReference type="NCBI Taxonomy" id="172907"/>
    <lineage>
        <taxon>Eukaryota</taxon>
        <taxon>Metazoa</taxon>
        <taxon>Chordata</taxon>
        <taxon>Craniata</taxon>
        <taxon>Vertebrata</taxon>
        <taxon>Euteleostomi</taxon>
        <taxon>Actinopterygii</taxon>
        <taxon>Neopterygii</taxon>
        <taxon>Teleostei</taxon>
        <taxon>Ostariophysi</taxon>
        <taxon>Cypriniformes</taxon>
        <taxon>Cyprinidae</taxon>
        <taxon>Labeoninae</taxon>
        <taxon>Labeonini</taxon>
        <taxon>Cirrhinus</taxon>
    </lineage>
</organism>
<dbReference type="InterPro" id="IPR031591">
    <property type="entry name" value="CCDC106"/>
</dbReference>
<comment type="caution">
    <text evidence="3">The sequence shown here is derived from an EMBL/GenBank/DDBJ whole genome shotgun (WGS) entry which is preliminary data.</text>
</comment>
<evidence type="ECO:0008006" key="5">
    <source>
        <dbReference type="Google" id="ProtNLM"/>
    </source>
</evidence>
<reference evidence="3 4" key="1">
    <citation type="submission" date="2023-09" db="EMBL/GenBank/DDBJ databases">
        <authorList>
            <person name="Wang M."/>
        </authorList>
    </citation>
    <scope>NUCLEOTIDE SEQUENCE [LARGE SCALE GENOMIC DNA]</scope>
    <source>
        <strain evidence="3">GT-2023</strain>
        <tissue evidence="3">Liver</tissue>
    </source>
</reference>
<evidence type="ECO:0000313" key="4">
    <source>
        <dbReference type="Proteomes" id="UP001558613"/>
    </source>
</evidence>
<name>A0ABR3NIF2_9TELE</name>
<protein>
    <recommendedName>
        <fullName evidence="5">C2H2-type domain-containing protein</fullName>
    </recommendedName>
</protein>
<evidence type="ECO:0000256" key="2">
    <source>
        <dbReference type="SAM" id="MobiDB-lite"/>
    </source>
</evidence>
<dbReference type="Pfam" id="PF15794">
    <property type="entry name" value="CCDC106"/>
    <property type="match status" value="1"/>
</dbReference>
<gene>
    <name evidence="3" type="ORF">QQF64_036384</name>
</gene>
<dbReference type="EMBL" id="JAYMGO010000004">
    <property type="protein sequence ID" value="KAL1276761.1"/>
    <property type="molecule type" value="Genomic_DNA"/>
</dbReference>
<sequence length="224" mass="26057">MQLKCPLCPAKVSHLRHHLRSQHHMNNSEERKIMLRLARGRVQLSDARCPECSIVYSSVRRHLKSGHKELTAKQVKTHIRELQLMVSVDQLKKLRAQNPAVPMVSHLDRPEERQESQVALPQPQPLESQVTLPEPPDECFHLPDPVSAVQEDAGSEGAPALQIQLQHARQTIEIQRQRILHLEDKVSSLTEERNYLRERLEDVLPFRRYLHVSQKTNRKHQKNR</sequence>
<accession>A0ABR3NIF2</accession>
<feature type="coiled-coil region" evidence="1">
    <location>
        <begin position="165"/>
        <end position="199"/>
    </location>
</feature>
<keyword evidence="1" id="KW-0175">Coiled coil</keyword>
<dbReference type="Proteomes" id="UP001558613">
    <property type="component" value="Unassembled WGS sequence"/>
</dbReference>
<proteinExistence type="predicted"/>
<feature type="region of interest" description="Disordered" evidence="2">
    <location>
        <begin position="107"/>
        <end position="127"/>
    </location>
</feature>
<evidence type="ECO:0000313" key="3">
    <source>
        <dbReference type="EMBL" id="KAL1276761.1"/>
    </source>
</evidence>